<organism evidence="2 4">
    <name type="scientific">Bacillus subtilis</name>
    <dbReference type="NCBI Taxonomy" id="1423"/>
    <lineage>
        <taxon>Bacteria</taxon>
        <taxon>Bacillati</taxon>
        <taxon>Bacillota</taxon>
        <taxon>Bacilli</taxon>
        <taxon>Bacillales</taxon>
        <taxon>Bacillaceae</taxon>
        <taxon>Bacillus</taxon>
    </lineage>
</organism>
<reference evidence="2 4" key="1">
    <citation type="submission" date="2014-12" db="EMBL/GenBank/DDBJ databases">
        <title>Comparative genome analysis of Bacillus coagulans HM-08, Clostridium butyricum HM-68, Bacillus subtilis HM-66 and Bacillus licheniformis BL-09.</title>
        <authorList>
            <person name="Zhang H."/>
        </authorList>
    </citation>
    <scope>NUCLEOTIDE SEQUENCE [LARGE SCALE GENOMIC DNA]</scope>
    <source>
        <strain evidence="2 4">HM-66</strain>
    </source>
</reference>
<evidence type="ECO:0000313" key="4">
    <source>
        <dbReference type="Proteomes" id="UP000032247"/>
    </source>
</evidence>
<dbReference type="RefSeq" id="WP_014479636.1">
    <property type="nucleotide sequence ID" value="NZ_BAABSX010000008.1"/>
</dbReference>
<evidence type="ECO:0000313" key="2">
    <source>
        <dbReference type="EMBL" id="KIU12352.1"/>
    </source>
</evidence>
<feature type="transmembrane region" description="Helical" evidence="1">
    <location>
        <begin position="320"/>
        <end position="338"/>
    </location>
</feature>
<feature type="transmembrane region" description="Helical" evidence="1">
    <location>
        <begin position="295"/>
        <end position="314"/>
    </location>
</feature>
<proteinExistence type="predicted"/>
<dbReference type="Proteomes" id="UP001214898">
    <property type="component" value="Chromosome"/>
</dbReference>
<evidence type="ECO:0000256" key="1">
    <source>
        <dbReference type="SAM" id="Phobius"/>
    </source>
</evidence>
<dbReference type="PATRIC" id="fig|1423.173.peg.1234"/>
<feature type="transmembrane region" description="Helical" evidence="1">
    <location>
        <begin position="114"/>
        <end position="133"/>
    </location>
</feature>
<feature type="transmembrane region" description="Helical" evidence="1">
    <location>
        <begin position="12"/>
        <end position="31"/>
    </location>
</feature>
<feature type="transmembrane region" description="Helical" evidence="1">
    <location>
        <begin position="76"/>
        <end position="102"/>
    </location>
</feature>
<gene>
    <name evidence="3" type="ORF">P5633_16855</name>
    <name evidence="2" type="ORF">SC09_Contig19orf00803</name>
</gene>
<reference evidence="3" key="2">
    <citation type="submission" date="2023-03" db="EMBL/GenBank/DDBJ databases">
        <title>Complete genome sequences of 52 Bacillus and Priestia strains isolated from West-African fermentations and 26 reference strains from the DSMZ collection.</title>
        <authorList>
            <person name="Wiedenbein E.S."/>
            <person name="Canoy T.S."/>
            <person name="Hui Y."/>
            <person name="Parkouda C."/>
            <person name="Dawende C."/>
            <person name="Ametefe E."/>
            <person name="Jespersen L."/>
            <person name="Nielsen D.S."/>
        </authorList>
    </citation>
    <scope>NUCLEOTIDE SEQUENCE</scope>
    <source>
        <strain evidence="3">PRO56</strain>
    </source>
</reference>
<evidence type="ECO:0008006" key="5">
    <source>
        <dbReference type="Google" id="ProtNLM"/>
    </source>
</evidence>
<keyword evidence="1" id="KW-0472">Membrane</keyword>
<dbReference type="Proteomes" id="UP000032247">
    <property type="component" value="Unassembled WGS sequence"/>
</dbReference>
<feature type="transmembrane region" description="Helical" evidence="1">
    <location>
        <begin position="259"/>
        <end position="283"/>
    </location>
</feature>
<keyword evidence="1" id="KW-0812">Transmembrane</keyword>
<dbReference type="STRING" id="483913.AN935_07145"/>
<feature type="transmembrane region" description="Helical" evidence="1">
    <location>
        <begin position="145"/>
        <end position="166"/>
    </location>
</feature>
<dbReference type="PANTHER" id="PTHR37814:SF1">
    <property type="entry name" value="MEMBRANE PROTEIN"/>
    <property type="match status" value="1"/>
</dbReference>
<evidence type="ECO:0000313" key="3">
    <source>
        <dbReference type="EMBL" id="WEY83998.1"/>
    </source>
</evidence>
<dbReference type="InterPro" id="IPR038728">
    <property type="entry name" value="YkvI-like"/>
</dbReference>
<sequence>MEQSKGSASQLAFVYVGTVVGAGFATGREIVEFFLKFGWFGLFGILVSGGMFTFLGAKLMIISKRINAKSYQEMNIFLFGAAAGRIINVFMLFVLLGVTSVMLSGAGALFEEQLGMSAQIGMLITIGLSLIVMTRGVKGIFGVNVFVVPLLILFSMIVVADSFIFSESRNAAQWVWPHRWDWLLSAFSYGALNLSLAQAVLVPLANEMSSEKVIKKGALIGGTMLTIVLSGSFLSLSTLPDVFLYDIPMAQVVYLFARSVHLIYLLIIFGEVFTSVIGNLYGLEKQVQSFLPVKSKYIFAAIMITAYITSQIGYGRLISTIYPLFGYVSLAFIGALLCKKAPRRRSL</sequence>
<dbReference type="EMBL" id="CP120576">
    <property type="protein sequence ID" value="WEY83998.1"/>
    <property type="molecule type" value="Genomic_DNA"/>
</dbReference>
<dbReference type="AlphaFoldDB" id="A0A0D1L1V5"/>
<accession>A0A0D1L1V5</accession>
<dbReference type="EMBL" id="JXBC01000002">
    <property type="protein sequence ID" value="KIU12352.1"/>
    <property type="molecule type" value="Genomic_DNA"/>
</dbReference>
<protein>
    <recommendedName>
        <fullName evidence="5">Transporter</fullName>
    </recommendedName>
</protein>
<name>A0A0D1L1V5_BACIU</name>
<keyword evidence="1" id="KW-1133">Transmembrane helix</keyword>
<dbReference type="PANTHER" id="PTHR37814">
    <property type="entry name" value="CONSERVED MEMBRANE PROTEIN"/>
    <property type="match status" value="1"/>
</dbReference>
<feature type="transmembrane region" description="Helical" evidence="1">
    <location>
        <begin position="186"/>
        <end position="205"/>
    </location>
</feature>
<feature type="transmembrane region" description="Helical" evidence="1">
    <location>
        <begin position="217"/>
        <end position="239"/>
    </location>
</feature>
<feature type="transmembrane region" description="Helical" evidence="1">
    <location>
        <begin position="37"/>
        <end position="55"/>
    </location>
</feature>